<dbReference type="Proteomes" id="UP000003986">
    <property type="component" value="Unassembled WGS sequence"/>
</dbReference>
<evidence type="ECO:0000256" key="1">
    <source>
        <dbReference type="SAM" id="MobiDB-lite"/>
    </source>
</evidence>
<reference evidence="4" key="2">
    <citation type="submission" date="2008-12" db="EMBL/GenBank/DDBJ databases">
        <title>Annotation of Streptomyces roseosporus strain NRRL 15998.</title>
        <authorList>
            <consortium name="The Broad Institute Genome Sequencing Platform"/>
            <consortium name="Broad Institute Microbial Sequencing Center"/>
            <person name="Fischbach M."/>
            <person name="Ward D."/>
            <person name="Young S."/>
            <person name="Kodira C.D."/>
            <person name="Zeng Q."/>
            <person name="Koehrsen M."/>
            <person name="Godfrey P."/>
            <person name="Alvarado L."/>
            <person name="Berlin A.M."/>
            <person name="Borenstein D."/>
            <person name="Chen Z."/>
            <person name="Engels R."/>
            <person name="Freedman E."/>
            <person name="Gellesch M."/>
            <person name="Goldberg J."/>
            <person name="Griggs A."/>
            <person name="Gujja S."/>
            <person name="Heiman D.I."/>
            <person name="Hepburn T.A."/>
            <person name="Howarth C."/>
            <person name="Jen D."/>
            <person name="Larson L."/>
            <person name="Lewis B."/>
            <person name="Mehta T."/>
            <person name="Park D."/>
            <person name="Pearson M."/>
            <person name="Roberts A."/>
            <person name="Saif S."/>
            <person name="Shea T.D."/>
            <person name="Shenoy N."/>
            <person name="Sisk P."/>
            <person name="Stolte C."/>
            <person name="Sykes S.N."/>
            <person name="Walk T."/>
            <person name="White J."/>
            <person name="Yandava C."/>
            <person name="Straight P."/>
            <person name="Clardy J."/>
            <person name="Hung D."/>
            <person name="Kolter R."/>
            <person name="Mekalanos J."/>
            <person name="Walker S."/>
            <person name="Walsh C.T."/>
            <person name="Wieland B.L.C."/>
            <person name="Ilzarbe M."/>
            <person name="Galagan J."/>
            <person name="Nusbaum C."/>
            <person name="Birren B."/>
        </authorList>
    </citation>
    <scope>NUCLEOTIDE SEQUENCE [LARGE SCALE GENOMIC DNA]</scope>
    <source>
        <strain evidence="4">NRRL 15998</strain>
    </source>
</reference>
<organism evidence="3 4">
    <name type="scientific">Streptomyces filamentosus NRRL 15998</name>
    <dbReference type="NCBI Taxonomy" id="457431"/>
    <lineage>
        <taxon>Bacteria</taxon>
        <taxon>Bacillati</taxon>
        <taxon>Actinomycetota</taxon>
        <taxon>Actinomycetes</taxon>
        <taxon>Kitasatosporales</taxon>
        <taxon>Streptomycetaceae</taxon>
        <taxon>Streptomyces</taxon>
    </lineage>
</organism>
<dbReference type="Pfam" id="PF08044">
    <property type="entry name" value="DUF1707"/>
    <property type="match status" value="1"/>
</dbReference>
<evidence type="ECO:0000313" key="4">
    <source>
        <dbReference type="Proteomes" id="UP000003986"/>
    </source>
</evidence>
<reference evidence="4" key="1">
    <citation type="submission" date="2008-10" db="EMBL/GenBank/DDBJ databases">
        <authorList>
            <person name="Molnar K."/>
        </authorList>
    </citation>
    <scope>NUCLEOTIDE SEQUENCE [LARGE SCALE GENOMIC DNA]</scope>
    <source>
        <strain evidence="4">NRRL 15998</strain>
    </source>
</reference>
<dbReference type="PANTHER" id="PTHR40763">
    <property type="entry name" value="MEMBRANE PROTEIN-RELATED"/>
    <property type="match status" value="1"/>
</dbReference>
<dbReference type="InterPro" id="IPR012551">
    <property type="entry name" value="DUF1707_SHOCT-like"/>
</dbReference>
<protein>
    <recommendedName>
        <fullName evidence="2">DUF1707 domain-containing protein</fullName>
    </recommendedName>
</protein>
<evidence type="ECO:0000259" key="2">
    <source>
        <dbReference type="Pfam" id="PF08044"/>
    </source>
</evidence>
<dbReference type="AlphaFoldDB" id="D6AEG5"/>
<proteinExistence type="predicted"/>
<gene>
    <name evidence="3" type="ORF">SSGG_02057</name>
</gene>
<evidence type="ECO:0000313" key="3">
    <source>
        <dbReference type="EMBL" id="EFE74691.2"/>
    </source>
</evidence>
<feature type="domain" description="DUF1707" evidence="2">
    <location>
        <begin position="57"/>
        <end position="109"/>
    </location>
</feature>
<name>D6AEG5_STRFL</name>
<dbReference type="EMBL" id="DS999644">
    <property type="protein sequence ID" value="EFE74691.2"/>
    <property type="molecule type" value="Genomic_DNA"/>
</dbReference>
<sequence length="246" mass="26363">MPADIRSIRRYDRWLLATGPDRGQRPLLARSADCLSLGFMTAQPPEPTPRPVPSGELRASHDDREAVVEQLRDAAAEGRIDLDELDSRLEQALTSKTYGELALLTADLPKPPSSAAENLPPLVLKGGMYGASRGPGRWEVPGHVIAHAGVGGVSIYFTRVECRLAEVVVEAYGETSGVTIVIPDGWATDTTGMAPGFGGLKDKTTPDRLPGTPLIRLTGSGGMAGVVIRHPNKRERRKLDGNATRD</sequence>
<feature type="region of interest" description="Disordered" evidence="1">
    <location>
        <begin position="41"/>
        <end position="60"/>
    </location>
</feature>
<dbReference type="PANTHER" id="PTHR40763:SF5">
    <property type="entry name" value="MEMBRANE PROTEIN"/>
    <property type="match status" value="1"/>
</dbReference>
<accession>D6AEG5</accession>